<dbReference type="RefSeq" id="XP_030551687.2">
    <property type="nucleotide sequence ID" value="XM_030695827.2"/>
</dbReference>
<evidence type="ECO:0000313" key="1">
    <source>
        <dbReference type="Proteomes" id="UP000827889"/>
    </source>
</evidence>
<sequence>MAIEGMKKESTDAYEDFMRQGPEHFYRAFITAGRNRDTFENNLSKTFNAYIRKQREMPIVDMLEGMKTTLMVRTYERSQLMVGSRDELCPRIRVKVEEAKTKSRFCVAKPCTGKKIEVELDDDKFVVDLKGRTCAYRQWDISDVPCSHAISCINYMKYEVNHYVDDYFKKDAYERCYQLPLPTLNGKKIWPMSIDEPILPPPFRKLLGRLKK</sequence>
<accession>A0A8B8QZI2</accession>
<dbReference type="PANTHER" id="PTHR31973">
    <property type="entry name" value="POLYPROTEIN, PUTATIVE-RELATED"/>
    <property type="match status" value="1"/>
</dbReference>
<keyword evidence="1" id="KW-1185">Reference proteome</keyword>
<protein>
    <submittedName>
        <fullName evidence="2">Uncharacterized protein LOC115756139</fullName>
    </submittedName>
</protein>
<proteinExistence type="predicted"/>
<dbReference type="Proteomes" id="UP000827889">
    <property type="component" value="Chromosome 4"/>
</dbReference>
<reference evidence="2" key="1">
    <citation type="submission" date="2025-08" db="UniProtKB">
        <authorList>
            <consortium name="RefSeq"/>
        </authorList>
    </citation>
    <scope>IDENTIFICATION</scope>
    <source>
        <tissue evidence="2">Leaf</tissue>
    </source>
</reference>
<dbReference type="AlphaFoldDB" id="A0A8B8QZI2"/>
<dbReference type="GeneID" id="115756139"/>
<name>A0A8B8QZI2_9MYRT</name>
<organism evidence="1 2">
    <name type="scientific">Rhodamnia argentea</name>
    <dbReference type="NCBI Taxonomy" id="178133"/>
    <lineage>
        <taxon>Eukaryota</taxon>
        <taxon>Viridiplantae</taxon>
        <taxon>Streptophyta</taxon>
        <taxon>Embryophyta</taxon>
        <taxon>Tracheophyta</taxon>
        <taxon>Spermatophyta</taxon>
        <taxon>Magnoliopsida</taxon>
        <taxon>eudicotyledons</taxon>
        <taxon>Gunneridae</taxon>
        <taxon>Pentapetalae</taxon>
        <taxon>rosids</taxon>
        <taxon>malvids</taxon>
        <taxon>Myrtales</taxon>
        <taxon>Myrtaceae</taxon>
        <taxon>Myrtoideae</taxon>
        <taxon>Myrteae</taxon>
        <taxon>Australasian group</taxon>
        <taxon>Rhodamnia</taxon>
    </lineage>
</organism>
<gene>
    <name evidence="2" type="primary">LOC115756139</name>
</gene>
<evidence type="ECO:0000313" key="2">
    <source>
        <dbReference type="RefSeq" id="XP_030551687.2"/>
    </source>
</evidence>
<dbReference type="KEGG" id="rarg:115756139"/>
<dbReference type="PANTHER" id="PTHR31973:SF187">
    <property type="entry name" value="MUTATOR TRANSPOSASE MUDRA PROTEIN"/>
    <property type="match status" value="1"/>
</dbReference>